<gene>
    <name evidence="2" type="primary">AVEN_261684_1</name>
    <name evidence="2" type="ORF">NPIL_513831</name>
</gene>
<keyword evidence="1" id="KW-0472">Membrane</keyword>
<protein>
    <recommendedName>
        <fullName evidence="4">Transmembrane protein</fullName>
    </recommendedName>
</protein>
<comment type="caution">
    <text evidence="2">The sequence shown here is derived from an EMBL/GenBank/DDBJ whole genome shotgun (WGS) entry which is preliminary data.</text>
</comment>
<evidence type="ECO:0000256" key="1">
    <source>
        <dbReference type="SAM" id="Phobius"/>
    </source>
</evidence>
<organism evidence="2 3">
    <name type="scientific">Nephila pilipes</name>
    <name type="common">Giant wood spider</name>
    <name type="synonym">Nephila maculata</name>
    <dbReference type="NCBI Taxonomy" id="299642"/>
    <lineage>
        <taxon>Eukaryota</taxon>
        <taxon>Metazoa</taxon>
        <taxon>Ecdysozoa</taxon>
        <taxon>Arthropoda</taxon>
        <taxon>Chelicerata</taxon>
        <taxon>Arachnida</taxon>
        <taxon>Araneae</taxon>
        <taxon>Araneomorphae</taxon>
        <taxon>Entelegynae</taxon>
        <taxon>Araneoidea</taxon>
        <taxon>Nephilidae</taxon>
        <taxon>Nephila</taxon>
    </lineage>
</organism>
<evidence type="ECO:0008006" key="4">
    <source>
        <dbReference type="Google" id="ProtNLM"/>
    </source>
</evidence>
<accession>A0A8X6PIT9</accession>
<proteinExistence type="predicted"/>
<dbReference type="AlphaFoldDB" id="A0A8X6PIT9"/>
<evidence type="ECO:0000313" key="3">
    <source>
        <dbReference type="Proteomes" id="UP000887013"/>
    </source>
</evidence>
<keyword evidence="1" id="KW-0812">Transmembrane</keyword>
<keyword evidence="3" id="KW-1185">Reference proteome</keyword>
<sequence length="219" mass="24616">MNLPALVDERAFFGHGEEGYSNLCSCFCGWMKYIRPSNLPERHHFVSCVLCSYIQATVCYRIFLVIQFLAMNAQIFIILVVAASVAVSMAFQKTNATVRPAASDKVTAKSARSEYHHGHHGLEHHFPYYHGGHHLGGFGHHKEFDHYLIPLLVVIGLGVLVMPLLGVFMTTLVGNVPVTTLVSGRRKREIPGQVNIEEKITELFKRFGRAFEAFTEENK</sequence>
<dbReference type="OrthoDB" id="6433998at2759"/>
<feature type="transmembrane region" description="Helical" evidence="1">
    <location>
        <begin position="147"/>
        <end position="178"/>
    </location>
</feature>
<dbReference type="EMBL" id="BMAW01020909">
    <property type="protein sequence ID" value="GFT70657.1"/>
    <property type="molecule type" value="Genomic_DNA"/>
</dbReference>
<reference evidence="2" key="1">
    <citation type="submission" date="2020-08" db="EMBL/GenBank/DDBJ databases">
        <title>Multicomponent nature underlies the extraordinary mechanical properties of spider dragline silk.</title>
        <authorList>
            <person name="Kono N."/>
            <person name="Nakamura H."/>
            <person name="Mori M."/>
            <person name="Yoshida Y."/>
            <person name="Ohtoshi R."/>
            <person name="Malay A.D."/>
            <person name="Moran D.A.P."/>
            <person name="Tomita M."/>
            <person name="Numata K."/>
            <person name="Arakawa K."/>
        </authorList>
    </citation>
    <scope>NUCLEOTIDE SEQUENCE</scope>
</reference>
<dbReference type="Proteomes" id="UP000887013">
    <property type="component" value="Unassembled WGS sequence"/>
</dbReference>
<evidence type="ECO:0000313" key="2">
    <source>
        <dbReference type="EMBL" id="GFT70657.1"/>
    </source>
</evidence>
<keyword evidence="1" id="KW-1133">Transmembrane helix</keyword>
<name>A0A8X6PIT9_NEPPI</name>